<dbReference type="Proteomes" id="UP000290540">
    <property type="component" value="Unassembled WGS sequence"/>
</dbReference>
<reference evidence="2 3" key="1">
    <citation type="submission" date="2016-12" db="EMBL/GenBank/DDBJ databases">
        <title>Draft genome sequence of Fusarium oxysporum causing rot on Narcissus.</title>
        <authorList>
            <person name="Armitage A.D."/>
            <person name="Taylor A."/>
            <person name="Clarkson J.P."/>
            <person name="Harrison R.J."/>
            <person name="Jackson A.C."/>
        </authorList>
    </citation>
    <scope>NUCLEOTIDE SEQUENCE [LARGE SCALE GENOMIC DNA]</scope>
    <source>
        <strain evidence="2 3">N139</strain>
    </source>
</reference>
<gene>
    <name evidence="2" type="ORF">BFJ63_vAg18295</name>
</gene>
<feature type="region of interest" description="Disordered" evidence="1">
    <location>
        <begin position="156"/>
        <end position="213"/>
    </location>
</feature>
<dbReference type="EMBL" id="MQTW01000901">
    <property type="protein sequence ID" value="RYC78833.1"/>
    <property type="molecule type" value="Genomic_DNA"/>
</dbReference>
<evidence type="ECO:0000256" key="1">
    <source>
        <dbReference type="SAM" id="MobiDB-lite"/>
    </source>
</evidence>
<organism evidence="2 3">
    <name type="scientific">Fusarium oxysporum f. sp. narcissi</name>
    <dbReference type="NCBI Taxonomy" id="451672"/>
    <lineage>
        <taxon>Eukaryota</taxon>
        <taxon>Fungi</taxon>
        <taxon>Dikarya</taxon>
        <taxon>Ascomycota</taxon>
        <taxon>Pezizomycotina</taxon>
        <taxon>Sordariomycetes</taxon>
        <taxon>Hypocreomycetidae</taxon>
        <taxon>Hypocreales</taxon>
        <taxon>Nectriaceae</taxon>
        <taxon>Fusarium</taxon>
        <taxon>Fusarium oxysporum species complex</taxon>
    </lineage>
</organism>
<dbReference type="AlphaFoldDB" id="A0A4Q2V3E5"/>
<evidence type="ECO:0000313" key="2">
    <source>
        <dbReference type="EMBL" id="RYC78833.1"/>
    </source>
</evidence>
<sequence>MKYPTPTPPNKQDNEISISHTWRHALAVRIENDQGELPCPVATQGAHLIPPPPTPAFHTSIPNTAFIQSLTNKLKSIQMRQNNRIGLYGAKFADQWPISKAPRDLAKDAADRVTKIHDDPLLALGDDTETDEEKDERCGIQNELISAACRKRMSEAREKRKRDVLLPSPEATDDDTTGQRRKRKRDDIELVEPTLSQRKRKANQCFSVDDDSD</sequence>
<proteinExistence type="predicted"/>
<evidence type="ECO:0000313" key="3">
    <source>
        <dbReference type="Proteomes" id="UP000290540"/>
    </source>
</evidence>
<name>A0A4Q2V3E5_FUSOX</name>
<protein>
    <submittedName>
        <fullName evidence="2">Uncharacterized protein</fullName>
    </submittedName>
</protein>
<accession>A0A4Q2V3E5</accession>
<comment type="caution">
    <text evidence="2">The sequence shown here is derived from an EMBL/GenBank/DDBJ whole genome shotgun (WGS) entry which is preliminary data.</text>
</comment>